<name>A0AAD5VCB7_9APHY</name>
<evidence type="ECO:0000256" key="1">
    <source>
        <dbReference type="SAM" id="MobiDB-lite"/>
    </source>
</evidence>
<dbReference type="EMBL" id="JANAWD010000006">
    <property type="protein sequence ID" value="KAJ3491854.1"/>
    <property type="molecule type" value="Genomic_DNA"/>
</dbReference>
<reference evidence="2" key="1">
    <citation type="submission" date="2022-07" db="EMBL/GenBank/DDBJ databases">
        <title>Genome Sequence of Physisporinus lineatus.</title>
        <authorList>
            <person name="Buettner E."/>
        </authorList>
    </citation>
    <scope>NUCLEOTIDE SEQUENCE</scope>
    <source>
        <strain evidence="2">VT162</strain>
    </source>
</reference>
<feature type="compositionally biased region" description="Polar residues" evidence="1">
    <location>
        <begin position="151"/>
        <end position="161"/>
    </location>
</feature>
<evidence type="ECO:0000313" key="3">
    <source>
        <dbReference type="Proteomes" id="UP001212997"/>
    </source>
</evidence>
<sequence length="211" mass="23164">MAKKIPKDHEPRAWLRDQGHCKGREVKEPIFGKALLEGNQSPIIRGHNNGAAQNTLQAIGACESPAVARISVKETRTLWSRQGQEEAYRSKLECSIILDHLAPKERQAIVKEEADAEPIPAPQRARSGSVVSSHPPKHSEVTPGATHRSRTTTPACPSTPSHIPVPTPRSSPPQTESNLKEEDVNDSATPPPFSFATNKRHHPLSRRMQST</sequence>
<feature type="region of interest" description="Disordered" evidence="1">
    <location>
        <begin position="109"/>
        <end position="211"/>
    </location>
</feature>
<evidence type="ECO:0000313" key="2">
    <source>
        <dbReference type="EMBL" id="KAJ3491854.1"/>
    </source>
</evidence>
<protein>
    <submittedName>
        <fullName evidence="2">Uncharacterized protein</fullName>
    </submittedName>
</protein>
<gene>
    <name evidence="2" type="ORF">NLI96_g425</name>
</gene>
<accession>A0AAD5VCB7</accession>
<organism evidence="2 3">
    <name type="scientific">Meripilus lineatus</name>
    <dbReference type="NCBI Taxonomy" id="2056292"/>
    <lineage>
        <taxon>Eukaryota</taxon>
        <taxon>Fungi</taxon>
        <taxon>Dikarya</taxon>
        <taxon>Basidiomycota</taxon>
        <taxon>Agaricomycotina</taxon>
        <taxon>Agaricomycetes</taxon>
        <taxon>Polyporales</taxon>
        <taxon>Meripilaceae</taxon>
        <taxon>Meripilus</taxon>
    </lineage>
</organism>
<dbReference type="Proteomes" id="UP001212997">
    <property type="component" value="Unassembled WGS sequence"/>
</dbReference>
<comment type="caution">
    <text evidence="2">The sequence shown here is derived from an EMBL/GenBank/DDBJ whole genome shotgun (WGS) entry which is preliminary data.</text>
</comment>
<dbReference type="AlphaFoldDB" id="A0AAD5VCB7"/>
<proteinExistence type="predicted"/>
<keyword evidence="3" id="KW-1185">Reference proteome</keyword>